<dbReference type="STRING" id="7227.FBpp0309741"/>
<dbReference type="VEuPathDB" id="VectorBase:FBgn0034670"/>
<evidence type="ECO:0000313" key="1">
    <source>
        <dbReference type="EMBL" id="AHN56494.1"/>
    </source>
</evidence>
<reference evidence="1 3" key="4">
    <citation type="journal article" date="2002" name="Genome Biol.">
        <title>The transposable elements of the Drosophila melanogaster euchromatin: a genomics perspective.</title>
        <authorList>
            <person name="Kaminker J.S."/>
            <person name="Bergman C.M."/>
            <person name="Kronmiller B."/>
            <person name="Carlson J."/>
            <person name="Svirskas R."/>
            <person name="Patel S."/>
            <person name="Frise E."/>
            <person name="Wheeler D.A."/>
            <person name="Lewis S.E."/>
            <person name="Rubin G.M."/>
            <person name="Ashburner M."/>
            <person name="Celniker S.E."/>
        </authorList>
    </citation>
    <scope>NUCLEOTIDE SEQUENCE [LARGE SCALE GENOMIC DNA]</scope>
    <source>
        <strain evidence="3">Berkeley</strain>
    </source>
</reference>
<name>A0A0B4LH44_DROME</name>
<gene>
    <name evidence="1" type="primary">Dmel\CG13488</name>
    <name evidence="1 2" type="ORF">CG13488</name>
    <name evidence="1" type="ORF">Dmel_CG13488</name>
</gene>
<dbReference type="AlphaFoldDB" id="A0A0B4LH44"/>
<reference evidence="1 3" key="6">
    <citation type="journal article" date="2005" name="PLoS Comput. Biol.">
        <title>Combined evidence annotation of transposable elements in genome sequences.</title>
        <authorList>
            <person name="Quesneville H."/>
            <person name="Bergman C.M."/>
            <person name="Andrieu O."/>
            <person name="Autard D."/>
            <person name="Nouaud D."/>
            <person name="Ashburner M."/>
            <person name="Anxolabehere D."/>
        </authorList>
    </citation>
    <scope>NUCLEOTIDE SEQUENCE [LARGE SCALE GENOMIC DNA]</scope>
    <source>
        <strain evidence="3">Berkeley</strain>
    </source>
</reference>
<dbReference type="InParanoid" id="A0A0B4LH44"/>
<dbReference type="EMBL" id="AE013599">
    <property type="protein sequence ID" value="AHN56494.1"/>
    <property type="molecule type" value="Genomic_DNA"/>
</dbReference>
<dbReference type="SMR" id="A0A0B4LH44"/>
<dbReference type="BioGRID-ORCS" id="37496">
    <property type="hits" value="0 hits in 1 CRISPR screen"/>
</dbReference>
<dbReference type="ExpressionAtlas" id="A0A0B4LH44">
    <property type="expression patterns" value="baseline and differential"/>
</dbReference>
<organism evidence="1 3">
    <name type="scientific">Drosophila melanogaster</name>
    <name type="common">Fruit fly</name>
    <dbReference type="NCBI Taxonomy" id="7227"/>
    <lineage>
        <taxon>Eukaryota</taxon>
        <taxon>Metazoa</taxon>
        <taxon>Ecdysozoa</taxon>
        <taxon>Arthropoda</taxon>
        <taxon>Hexapoda</taxon>
        <taxon>Insecta</taxon>
        <taxon>Pterygota</taxon>
        <taxon>Neoptera</taxon>
        <taxon>Endopterygota</taxon>
        <taxon>Diptera</taxon>
        <taxon>Brachycera</taxon>
        <taxon>Muscomorpha</taxon>
        <taxon>Ephydroidea</taxon>
        <taxon>Drosophilidae</taxon>
        <taxon>Drosophila</taxon>
        <taxon>Sophophora</taxon>
    </lineage>
</organism>
<reference evidence="1 3" key="11">
    <citation type="journal article" date="2015" name="Genome Res.">
        <title>The Release 6 reference sequence of the Drosophila melanogaster genome.</title>
        <authorList>
            <person name="Hoskins R.A."/>
            <person name="Carlson J.W."/>
            <person name="Wan K.H."/>
            <person name="Park S."/>
            <person name="Mendez I."/>
            <person name="Galle S.E."/>
            <person name="Booth B.W."/>
            <person name="Pfeiffer B.D."/>
            <person name="George R.A."/>
            <person name="Svirskas R."/>
            <person name="Krzywinski M."/>
            <person name="Schein J."/>
            <person name="Accardo M.C."/>
            <person name="Damia E."/>
            <person name="Messina G."/>
            <person name="Mendez-Lago M."/>
            <person name="de Pablos B."/>
            <person name="Demakova O.V."/>
            <person name="Andreyeva E.N."/>
            <person name="Boldyreva L.V."/>
            <person name="Marra M."/>
            <person name="Carvalho A.B."/>
            <person name="Dimitri P."/>
            <person name="Villasante A."/>
            <person name="Zhimulev I.F."/>
            <person name="Rubin G.M."/>
            <person name="Karpen G.H."/>
            <person name="Celniker S.E."/>
        </authorList>
    </citation>
    <scope>NUCLEOTIDE SEQUENCE [LARGE SCALE GENOMIC DNA]</scope>
    <source>
        <strain evidence="3">Berkeley</strain>
    </source>
</reference>
<dbReference type="GeneID" id="37496"/>
<evidence type="ECO:0000313" key="3">
    <source>
        <dbReference type="Proteomes" id="UP000000803"/>
    </source>
</evidence>
<reference evidence="1 3" key="2">
    <citation type="journal article" date="2002" name="Genome Biol.">
        <title>Finishing a whole-genome shotgun: release 3 of the Drosophila melanogaster euchromatic genome sequence.</title>
        <authorList>
            <person name="Celniker S.E."/>
            <person name="Wheeler D.A."/>
            <person name="Kronmiller B."/>
            <person name="Carlson J.W."/>
            <person name="Halpern A."/>
            <person name="Patel S."/>
            <person name="Adams M."/>
            <person name="Champe M."/>
            <person name="Dugan S.P."/>
            <person name="Frise E."/>
            <person name="Hodgson A."/>
            <person name="George R.A."/>
            <person name="Hoskins R.A."/>
            <person name="Laverty T."/>
            <person name="Muzny D.M."/>
            <person name="Nelson C.R."/>
            <person name="Pacleb J.M."/>
            <person name="Park S."/>
            <person name="Pfeiffer B.D."/>
            <person name="Richards S."/>
            <person name="Sodergren E.J."/>
            <person name="Svirskas R."/>
            <person name="Tabor P.E."/>
            <person name="Wan K."/>
            <person name="Stapleton M."/>
            <person name="Sutton G.G."/>
            <person name="Venter C."/>
            <person name="Weinstock G."/>
            <person name="Scherer S.E."/>
            <person name="Myers E.W."/>
            <person name="Gibbs R.A."/>
            <person name="Rubin G.M."/>
        </authorList>
    </citation>
    <scope>NUCLEOTIDE SEQUENCE [LARGE SCALE GENOMIC DNA]</scope>
    <source>
        <strain evidence="3">Berkeley</strain>
    </source>
</reference>
<reference evidence="1 3" key="3">
    <citation type="journal article" date="2002" name="Genome Biol.">
        <title>Annotation of the Drosophila melanogaster euchromatic genome: a systematic review.</title>
        <authorList>
            <person name="Misra S."/>
            <person name="Crosby M.A."/>
            <person name="Mungall C.J."/>
            <person name="Matthews B.B."/>
            <person name="Campbell K.S."/>
            <person name="Hradecky P."/>
            <person name="Huang Y."/>
            <person name="Kaminker J.S."/>
            <person name="Millburn G.H."/>
            <person name="Prochnik S.E."/>
            <person name="Smith C.D."/>
            <person name="Tupy J.L."/>
            <person name="Whitfied E.J."/>
            <person name="Bayraktaroglu L."/>
            <person name="Berman B.P."/>
            <person name="Bettencourt B.R."/>
            <person name="Celniker S.E."/>
            <person name="de Grey A.D."/>
            <person name="Drysdale R.A."/>
            <person name="Harris N.L."/>
            <person name="Richter J."/>
            <person name="Russo S."/>
            <person name="Schroeder A.J."/>
            <person name="Shu S.Q."/>
            <person name="Stapleton M."/>
            <person name="Yamada C."/>
            <person name="Ashburner M."/>
            <person name="Gelbart W.M."/>
            <person name="Rubin G.M."/>
            <person name="Lewis S.E."/>
        </authorList>
    </citation>
    <scope>GENOME REANNOTATION</scope>
    <source>
        <strain evidence="3">Berkeley</strain>
    </source>
</reference>
<reference evidence="1 3" key="5">
    <citation type="journal article" date="2002" name="Genome Biol.">
        <title>Heterochromatic sequences in a Drosophila whole-genome shotgun assembly.</title>
        <authorList>
            <person name="Hoskins R.A."/>
            <person name="Smith C.D."/>
            <person name="Carlson J.W."/>
            <person name="Carvalho A.B."/>
            <person name="Halpern A."/>
            <person name="Kaminker J.S."/>
            <person name="Kennedy C."/>
            <person name="Mungall C.J."/>
            <person name="Sullivan B.A."/>
            <person name="Sutton G.G."/>
            <person name="Yasuhara J.C."/>
            <person name="Wakimoto B.T."/>
            <person name="Myers E.W."/>
            <person name="Celniker S.E."/>
            <person name="Rubin G.M."/>
            <person name="Karpen G.H."/>
        </authorList>
    </citation>
    <scope>NUCLEOTIDE SEQUENCE [LARGE SCALE GENOMIC DNA]</scope>
    <source>
        <strain evidence="3">Berkeley</strain>
    </source>
</reference>
<reference evidence="1 3" key="8">
    <citation type="journal article" date="2007" name="Science">
        <title>Sequence finishing and mapping of Drosophila melanogaster heterochromatin.</title>
        <authorList>
            <person name="Hoskins R.A."/>
            <person name="Carlson J.W."/>
            <person name="Kennedy C."/>
            <person name="Acevedo D."/>
            <person name="Evans-Holm M."/>
            <person name="Frise E."/>
            <person name="Wan K.H."/>
            <person name="Park S."/>
            <person name="Mendez-Lago M."/>
            <person name="Rossi F."/>
            <person name="Villasante A."/>
            <person name="Dimitri P."/>
            <person name="Karpen G.H."/>
            <person name="Celniker S.E."/>
        </authorList>
    </citation>
    <scope>NUCLEOTIDE SEQUENCE [LARGE SCALE GENOMIC DNA]</scope>
    <source>
        <strain evidence="3">Berkeley</strain>
    </source>
</reference>
<dbReference type="RefSeq" id="NP_001286699.1">
    <property type="nucleotide sequence ID" value="NM_001299770.1"/>
</dbReference>
<protein>
    <submittedName>
        <fullName evidence="1">Uncharacterized protein, isoform C</fullName>
    </submittedName>
</protein>
<dbReference type="OrthoDB" id="7850741at2759"/>
<accession>A0A0B4LH44</accession>
<evidence type="ECO:0000313" key="2">
    <source>
        <dbReference type="FlyBase" id="FBgn0034670"/>
    </source>
</evidence>
<keyword evidence="3" id="KW-1185">Reference proteome</keyword>
<dbReference type="Bgee" id="FBgn0034670">
    <property type="expression patterns" value="Expressed in adult enteroendocrine precursor cell in adult midgut (Drosophila) and 26 other cell types or tissues"/>
</dbReference>
<dbReference type="Proteomes" id="UP000000803">
    <property type="component" value="Chromosome 2R"/>
</dbReference>
<dbReference type="FlyBase" id="FBgn0034670">
    <property type="gene designation" value="CG13488"/>
</dbReference>
<sequence length="234" mass="27408">MSYQNLLGFLLVVGIEYTRNIVKLKHTTVHLKSEQKLYSNKSSNMCSLLTPSLINTYGDRSRYRLYLQSDYALQTISTQLVSQAIELVDYVVEDLIVLDSQNSILLGYLDRFDAFTAVNANKTEQKLNAFYGVIEDYLDSDTTGDPLRTSSIETQLIALCLQRNGFDRWKRTVQTRTSQLQKLIYRKLRKHLESIDREDRLAVERRWRKILTRGGPRRLEKLREFVKWLGNFRD</sequence>
<reference evidence="1 3" key="10">
    <citation type="journal article" date="2015" name="G3 (Bethesda)">
        <title>Gene Model Annotations for Drosophila melanogaster: The Rule-Benders.</title>
        <authorList>
            <consortium name="FlyBase Consortium"/>
            <person name="Crosby M.A."/>
            <person name="Gramates L.S."/>
            <person name="Dos Santos G."/>
            <person name="Matthews B.B."/>
            <person name="St Pierre S.E."/>
            <person name="Zhou P."/>
            <person name="Schroeder A.J."/>
            <person name="Falls K."/>
            <person name="Emmert D.B."/>
            <person name="Russo S.M."/>
            <person name="Gelbart W.M."/>
            <person name="null"/>
        </authorList>
    </citation>
    <scope>NUCLEOTIDE SEQUENCE [LARGE SCALE GENOMIC DNA]</scope>
    <source>
        <strain evidence="3">Berkeley</strain>
    </source>
</reference>
<reference evidence="1 3" key="7">
    <citation type="journal article" date="2007" name="Science">
        <title>The Release 5.1 annotation of Drosophila melanogaster heterochromatin.</title>
        <authorList>
            <person name="Smith C.D."/>
            <person name="Shu S."/>
            <person name="Mungall C.J."/>
            <person name="Karpen G.H."/>
        </authorList>
    </citation>
    <scope>NUCLEOTIDE SEQUENCE [LARGE SCALE GENOMIC DNA]</scope>
    <source>
        <strain evidence="3">Berkeley</strain>
    </source>
</reference>
<reference evidence="1 3" key="1">
    <citation type="journal article" date="2000" name="Science">
        <title>The genome sequence of Drosophila melanogaster.</title>
        <authorList>
            <person name="Adams M.D."/>
            <person name="Celniker S.E."/>
            <person name="Holt R.A."/>
            <person name="Evans C.A."/>
            <person name="Gocayne J.D."/>
            <person name="Amanatides P.G."/>
            <person name="Scherer S.E."/>
            <person name="Li P.W."/>
            <person name="Hoskins R.A."/>
            <person name="Galle R.F."/>
            <person name="George R.A."/>
            <person name="Lewis S.E."/>
            <person name="Richards S."/>
            <person name="Ashburner M."/>
            <person name="Henderson S.N."/>
            <person name="Sutton G.G."/>
            <person name="Wortman J.R."/>
            <person name="Yandell M.D."/>
            <person name="Zhang Q."/>
            <person name="Chen L.X."/>
            <person name="Brandon R.C."/>
            <person name="Rogers Y.H."/>
            <person name="Blazej R.G."/>
            <person name="Champe M."/>
            <person name="Pfeiffer B.D."/>
            <person name="Wan K.H."/>
            <person name="Doyle C."/>
            <person name="Baxter E.G."/>
            <person name="Helt G."/>
            <person name="Nelson C.R."/>
            <person name="Gabor G.L."/>
            <person name="Abril J.F."/>
            <person name="Agbayani A."/>
            <person name="An H.J."/>
            <person name="Andrews-Pfannkoch C."/>
            <person name="Baldwin D."/>
            <person name="Ballew R.M."/>
            <person name="Basu A."/>
            <person name="Baxendale J."/>
            <person name="Bayraktaroglu L."/>
            <person name="Beasley E.M."/>
            <person name="Beeson K.Y."/>
            <person name="Benos P.V."/>
            <person name="Berman B.P."/>
            <person name="Bhandari D."/>
            <person name="Bolshakov S."/>
            <person name="Borkova D."/>
            <person name="Botchan M.R."/>
            <person name="Bouck J."/>
            <person name="Brokstein P."/>
            <person name="Brottier P."/>
            <person name="Burtis K.C."/>
            <person name="Busam D.A."/>
            <person name="Butler H."/>
            <person name="Cadieu E."/>
            <person name="Center A."/>
            <person name="Chandra I."/>
            <person name="Cherry J.M."/>
            <person name="Cawley S."/>
            <person name="Dahlke C."/>
            <person name="Davenport L.B."/>
            <person name="Davies P."/>
            <person name="de Pablos B."/>
            <person name="Delcher A."/>
            <person name="Deng Z."/>
            <person name="Mays A.D."/>
            <person name="Dew I."/>
            <person name="Dietz S.M."/>
            <person name="Dodson K."/>
            <person name="Doup L.E."/>
            <person name="Downes M."/>
            <person name="Dugan-Rocha S."/>
            <person name="Dunkov B.C."/>
            <person name="Dunn P."/>
            <person name="Durbin K.J."/>
            <person name="Evangelista C.C."/>
            <person name="Ferraz C."/>
            <person name="Ferriera S."/>
            <person name="Fleischmann W."/>
            <person name="Fosler C."/>
            <person name="Gabrielian A.E."/>
            <person name="Garg N.S."/>
            <person name="Gelbart W.M."/>
            <person name="Glasser K."/>
            <person name="Glodek A."/>
            <person name="Gong F."/>
            <person name="Gorrell J.H."/>
            <person name="Gu Z."/>
            <person name="Guan P."/>
            <person name="Harris M."/>
            <person name="Harris N.L."/>
            <person name="Harvey D."/>
            <person name="Heiman T.J."/>
            <person name="Hernandez J.R."/>
            <person name="Houck J."/>
            <person name="Hostin D."/>
            <person name="Houston K.A."/>
            <person name="Howland T.J."/>
            <person name="Wei M.H."/>
            <person name="Ibegwam C."/>
            <person name="Jalali M."/>
            <person name="Kalush F."/>
            <person name="Karpen G.H."/>
            <person name="Ke Z."/>
            <person name="Kennison J.A."/>
            <person name="Ketchum K.A."/>
            <person name="Kimmel B.E."/>
            <person name="Kodira C.D."/>
            <person name="Kraft C."/>
            <person name="Kravitz S."/>
            <person name="Kulp D."/>
            <person name="Lai Z."/>
            <person name="Lasko P."/>
            <person name="Lei Y."/>
            <person name="Levitsky A.A."/>
            <person name="Li J."/>
            <person name="Li Z."/>
            <person name="Liang Y."/>
            <person name="Lin X."/>
            <person name="Liu X."/>
            <person name="Mattei B."/>
            <person name="McIntosh T.C."/>
            <person name="McLeod M.P."/>
            <person name="McPherson D."/>
            <person name="Merkulov G."/>
            <person name="Milshina N.V."/>
            <person name="Mobarry C."/>
            <person name="Morris J."/>
            <person name="Moshrefi A."/>
            <person name="Mount S.M."/>
            <person name="Moy M."/>
            <person name="Murphy B."/>
            <person name="Murphy L."/>
            <person name="Muzny D.M."/>
            <person name="Nelson D.L."/>
            <person name="Nelson D.R."/>
            <person name="Nelson K.A."/>
            <person name="Nixon K."/>
            <person name="Nusskern D.R."/>
            <person name="Pacleb J.M."/>
            <person name="Palazzolo M."/>
            <person name="Pittman G.S."/>
            <person name="Pan S."/>
            <person name="Pollard J."/>
            <person name="Puri V."/>
            <person name="Reese M.G."/>
            <person name="Reinert K."/>
            <person name="Remington K."/>
            <person name="Saunders R.D."/>
            <person name="Scheeler F."/>
            <person name="Shen H."/>
            <person name="Shue B.C."/>
            <person name="Siden-Kiamos I."/>
            <person name="Simpson M."/>
            <person name="Skupski M.P."/>
            <person name="Smith T."/>
            <person name="Spier E."/>
            <person name="Spradling A.C."/>
            <person name="Stapleton M."/>
            <person name="Strong R."/>
            <person name="Sun E."/>
            <person name="Svirskas R."/>
            <person name="Tector C."/>
            <person name="Turner R."/>
            <person name="Venter E."/>
            <person name="Wang A.H."/>
            <person name="Wang X."/>
            <person name="Wang Z.Y."/>
            <person name="Wassarman D.A."/>
            <person name="Weinstock G.M."/>
            <person name="Weissenbach J."/>
            <person name="Williams S.M."/>
            <person name="WoodageT"/>
            <person name="Worley K.C."/>
            <person name="Wu D."/>
            <person name="Yang S."/>
            <person name="Yao Q.A."/>
            <person name="Ye J."/>
            <person name="Yeh R.F."/>
            <person name="Zaveri J.S."/>
            <person name="Zhan M."/>
            <person name="Zhang G."/>
            <person name="Zhao Q."/>
            <person name="Zheng L."/>
            <person name="Zheng X.H."/>
            <person name="Zhong F.N."/>
            <person name="Zhong W."/>
            <person name="Zhou X."/>
            <person name="Zhu S."/>
            <person name="Zhu X."/>
            <person name="Smith H.O."/>
            <person name="Gibbs R.A."/>
            <person name="Myers E.W."/>
            <person name="Rubin G.M."/>
            <person name="Venter J.C."/>
        </authorList>
    </citation>
    <scope>NUCLEOTIDE SEQUENCE [LARGE SCALE GENOMIC DNA]</scope>
    <source>
        <strain evidence="3">Berkeley</strain>
    </source>
</reference>
<proteinExistence type="predicted"/>
<dbReference type="AGR" id="FB:FBgn0034670"/>
<reference evidence="1 3" key="9">
    <citation type="journal article" date="2015" name="G3 (Bethesda)">
        <title>Gene Model Annotations for Drosophila melanogaster: Impact of High-Throughput Data.</title>
        <authorList>
            <consortium name="FlyBase Consortium"/>
            <person name="Matthews B.B."/>
            <person name="Dos Santos G."/>
            <person name="Crosby M.A."/>
            <person name="Emmert D.B."/>
            <person name="St Pierre S.E."/>
            <person name="Gramates L.S."/>
            <person name="Zhou P."/>
            <person name="Schroeder A.J."/>
            <person name="Falls K."/>
            <person name="Strelets V."/>
            <person name="Russo S.M."/>
            <person name="Gelbart W.M."/>
            <person name="null"/>
        </authorList>
    </citation>
    <scope>NUCLEOTIDE SEQUENCE [LARGE SCALE GENOMIC DNA]</scope>
    <source>
        <strain evidence="3">Berkeley</strain>
    </source>
</reference>
<dbReference type="OMA" id="TKRAMEH"/>